<dbReference type="EMBL" id="UWJD01000001">
    <property type="protein sequence ID" value="VCT83311.1"/>
    <property type="molecule type" value="Genomic_DNA"/>
</dbReference>
<feature type="domain" description="Aminotransferase class V" evidence="10">
    <location>
        <begin position="35"/>
        <end position="338"/>
    </location>
</feature>
<dbReference type="InterPro" id="IPR015421">
    <property type="entry name" value="PyrdxlP-dep_Trfase_major"/>
</dbReference>
<dbReference type="InterPro" id="IPR015424">
    <property type="entry name" value="PyrdxlP-dep_Trfase"/>
</dbReference>
<evidence type="ECO:0000256" key="1">
    <source>
        <dbReference type="ARBA" id="ARBA00001933"/>
    </source>
</evidence>
<sequence>MKYRKEKIMICKDIKRNILLNPGPATTSDSVKSAQIVSDICPREKEFGDVMGYISKELTNLVADNSKYTTILFGGSGTAAVESVISSVINNEEKVLVINNGAYGKRICQMCKIYNLNYIEFKCSSIKKINFNELDKKMNEIEDITHLAVVHHETTTGLLNDIKTIGELCEKYKVNLIVDAMSSFAGIEIDMEKMNIKYLISSSNKCIQGMAGVSFVICNKDTLNKIKYIKPRNMYLNLYKQYEYFKENNQMRFTPPVQVVYALKQAIKETKKETVEKREARYKECCKILWSGLDKLKLKRLVSDENASMLLTTVIEPDNENYDFEEFHDYLYEKGFTIYPGKLAEKNTFRVANMGDIKTDDIERFIEAMSEYFMKIKLQDYVKFKNRM</sequence>
<name>A0A650M9A6_9CLOT</name>
<keyword evidence="5 7" id="KW-0670">Pyruvate</keyword>
<evidence type="ECO:0000256" key="6">
    <source>
        <dbReference type="ARBA" id="ARBA00049460"/>
    </source>
</evidence>
<dbReference type="InterPro" id="IPR024169">
    <property type="entry name" value="SP_NH2Trfase/AEP_transaminase"/>
</dbReference>
<dbReference type="Proteomes" id="UP000431451">
    <property type="component" value="Unassembled WGS sequence"/>
</dbReference>
<dbReference type="RefSeq" id="WP_230131901.1">
    <property type="nucleotide sequence ID" value="NZ_CAKJVD010000011.1"/>
</dbReference>
<gene>
    <name evidence="7 11" type="primary">phnW</name>
    <name evidence="11" type="ORF">CNEONATNEC25_00906</name>
</gene>
<evidence type="ECO:0000256" key="7">
    <source>
        <dbReference type="HAMAP-Rule" id="MF_01376"/>
    </source>
</evidence>
<comment type="catalytic activity">
    <reaction evidence="6 7">
        <text>(2-aminoethyl)phosphonate + pyruvate = phosphonoacetaldehyde + L-alanine</text>
        <dbReference type="Rhea" id="RHEA:17021"/>
        <dbReference type="ChEBI" id="CHEBI:15361"/>
        <dbReference type="ChEBI" id="CHEBI:57418"/>
        <dbReference type="ChEBI" id="CHEBI:57972"/>
        <dbReference type="ChEBI" id="CHEBI:58383"/>
        <dbReference type="EC" id="2.6.1.37"/>
    </reaction>
</comment>
<proteinExistence type="inferred from homology"/>
<dbReference type="PIRSF" id="PIRSF000524">
    <property type="entry name" value="SPT"/>
    <property type="match status" value="1"/>
</dbReference>
<dbReference type="HAMAP" id="MF_01376">
    <property type="entry name" value="PhnW_aminotrans_5"/>
    <property type="match status" value="1"/>
</dbReference>
<evidence type="ECO:0000256" key="3">
    <source>
        <dbReference type="ARBA" id="ARBA00022679"/>
    </source>
</evidence>
<protein>
    <recommendedName>
        <fullName evidence="7">2-aminoethylphosphonate--pyruvate transaminase</fullName>
        <ecNumber evidence="7">2.6.1.37</ecNumber>
    </recommendedName>
    <alternativeName>
        <fullName evidence="7">2-aminoethylphosphonate aminotransferase</fullName>
    </alternativeName>
    <alternativeName>
        <fullName evidence="7">AEP transaminase</fullName>
        <shortName evidence="7">AEPT</shortName>
    </alternativeName>
</protein>
<evidence type="ECO:0000313" key="12">
    <source>
        <dbReference type="Proteomes" id="UP000431451"/>
    </source>
</evidence>
<dbReference type="Gene3D" id="3.90.1150.10">
    <property type="entry name" value="Aspartate Aminotransferase, domain 1"/>
    <property type="match status" value="1"/>
</dbReference>
<evidence type="ECO:0000256" key="9">
    <source>
        <dbReference type="PIRSR" id="PIRSR000524-50"/>
    </source>
</evidence>
<comment type="similarity">
    <text evidence="7">Belongs to the class-V pyridoxal-phosphate-dependent aminotransferase family. PhnW subfamily.</text>
</comment>
<keyword evidence="4 7" id="KW-0663">Pyridoxal phosphate</keyword>
<evidence type="ECO:0000313" key="11">
    <source>
        <dbReference type="EMBL" id="VCT83311.1"/>
    </source>
</evidence>
<organism evidence="11 12">
    <name type="scientific">Clostridium neonatale</name>
    <dbReference type="NCBI Taxonomy" id="137838"/>
    <lineage>
        <taxon>Bacteria</taxon>
        <taxon>Bacillati</taxon>
        <taxon>Bacillota</taxon>
        <taxon>Clostridia</taxon>
        <taxon>Eubacteriales</taxon>
        <taxon>Clostridiaceae</taxon>
        <taxon>Clostridium</taxon>
    </lineage>
</organism>
<dbReference type="InterPro" id="IPR012703">
    <property type="entry name" value="NH2EtPonate_pyrv_transaminase"/>
</dbReference>
<dbReference type="NCBIfam" id="NF010006">
    <property type="entry name" value="PRK13479.1"/>
    <property type="match status" value="1"/>
</dbReference>
<dbReference type="EC" id="2.6.1.37" evidence="7"/>
<comment type="cofactor">
    <cofactor evidence="1 7 9">
        <name>pyridoxal 5'-phosphate</name>
        <dbReference type="ChEBI" id="CHEBI:597326"/>
    </cofactor>
</comment>
<dbReference type="PANTHER" id="PTHR42778">
    <property type="entry name" value="2-AMINOETHYLPHOSPHONATE--PYRUVATE TRANSAMINASE"/>
    <property type="match status" value="1"/>
</dbReference>
<dbReference type="GO" id="GO:0047304">
    <property type="term" value="F:2-aminoethylphosphonate-pyruvate transaminase activity"/>
    <property type="evidence" value="ECO:0007669"/>
    <property type="project" value="UniProtKB-UniRule"/>
</dbReference>
<dbReference type="AlphaFoldDB" id="A0A650M9A6"/>
<dbReference type="NCBIfam" id="TIGR03301">
    <property type="entry name" value="PhnW-AepZ"/>
    <property type="match status" value="1"/>
</dbReference>
<comment type="subunit">
    <text evidence="7">Homodimer.</text>
</comment>
<keyword evidence="3 7" id="KW-0808">Transferase</keyword>
<dbReference type="SUPFAM" id="SSF53383">
    <property type="entry name" value="PLP-dependent transferases"/>
    <property type="match status" value="1"/>
</dbReference>
<dbReference type="InterPro" id="IPR015422">
    <property type="entry name" value="PyrdxlP-dep_Trfase_small"/>
</dbReference>
<comment type="function">
    <text evidence="7">Involved in phosphonate degradation.</text>
</comment>
<dbReference type="PANTHER" id="PTHR42778:SF1">
    <property type="entry name" value="2-AMINOETHYLPHOSPHONATE--PYRUVATE TRANSAMINASE"/>
    <property type="match status" value="1"/>
</dbReference>
<accession>A0A650M9A6</accession>
<keyword evidence="2 7" id="KW-0032">Aminotransferase</keyword>
<evidence type="ECO:0000256" key="5">
    <source>
        <dbReference type="ARBA" id="ARBA00023317"/>
    </source>
</evidence>
<dbReference type="Pfam" id="PF00266">
    <property type="entry name" value="Aminotran_5"/>
    <property type="match status" value="1"/>
</dbReference>
<feature type="binding site" evidence="8">
    <location>
        <position position="350"/>
    </location>
    <ligand>
        <name>substrate</name>
    </ligand>
</feature>
<dbReference type="Gene3D" id="3.40.640.10">
    <property type="entry name" value="Type I PLP-dependent aspartate aminotransferase-like (Major domain)"/>
    <property type="match status" value="1"/>
</dbReference>
<feature type="modified residue" description="N6-(pyridoxal phosphate)lysine" evidence="7 9">
    <location>
        <position position="205"/>
    </location>
</feature>
<dbReference type="GO" id="GO:0019700">
    <property type="term" value="P:organic phosphonate catabolic process"/>
    <property type="evidence" value="ECO:0007669"/>
    <property type="project" value="InterPro"/>
</dbReference>
<reference evidence="11 12" key="1">
    <citation type="submission" date="2018-06" db="EMBL/GenBank/DDBJ databases">
        <authorList>
            <consortium name="IHU Genomes"/>
        </authorList>
    </citation>
    <scope>NUCLEOTIDE SEQUENCE [LARGE SCALE GENOMIC DNA]</scope>
    <source>
        <strain evidence="11 12">NEC25</strain>
    </source>
</reference>
<evidence type="ECO:0000259" key="10">
    <source>
        <dbReference type="Pfam" id="PF00266"/>
    </source>
</evidence>
<evidence type="ECO:0000256" key="2">
    <source>
        <dbReference type="ARBA" id="ARBA00022576"/>
    </source>
</evidence>
<evidence type="ECO:0000256" key="8">
    <source>
        <dbReference type="PIRSR" id="PIRSR000524-1"/>
    </source>
</evidence>
<dbReference type="InterPro" id="IPR000192">
    <property type="entry name" value="Aminotrans_V_dom"/>
</dbReference>
<evidence type="ECO:0000256" key="4">
    <source>
        <dbReference type="ARBA" id="ARBA00022898"/>
    </source>
</evidence>